<dbReference type="Gene3D" id="1.25.40.10">
    <property type="entry name" value="Tetratricopeptide repeat domain"/>
    <property type="match status" value="1"/>
</dbReference>
<protein>
    <submittedName>
        <fullName evidence="2">Uncharacterized protein</fullName>
    </submittedName>
</protein>
<evidence type="ECO:0000256" key="1">
    <source>
        <dbReference type="SAM" id="MobiDB-lite"/>
    </source>
</evidence>
<dbReference type="Proteomes" id="UP001162131">
    <property type="component" value="Unassembled WGS sequence"/>
</dbReference>
<feature type="compositionally biased region" description="Basic and acidic residues" evidence="1">
    <location>
        <begin position="299"/>
        <end position="308"/>
    </location>
</feature>
<evidence type="ECO:0000313" key="3">
    <source>
        <dbReference type="Proteomes" id="UP001162131"/>
    </source>
</evidence>
<sequence>MKKSKKRYHTLSEVWEIVTNLENKTQRLPELLGFRSIDIGKGYKKLITLCNSLSIIFLQYNLQSDALKMLRKASDADNGLQRFGIESDKCWQGSLITYTALALFFHKVGHYQESLKLLFQAQNSIIKLKETGGILLPDVGISVNMLTFVALWKIKRFKEATGYLESAGQILNSIIRKERVSKMSTLSTQNLYGLILMGLAGLKAAAENNITQAIQLCIDGVEQLEETVVVRSLLEKLLKFLSKSHEIDLNVRQTAFNFTAMSLKENAEDWLITKEFEKILFLTTFLPLIAPNTPMIRESELTEEKQGETEESADLSSQEQLDEVPSNEEQKPYLQLIKNAINKKNFNFDVNAISRSSRRNVQSTPKRRLSSPKHWWESKKILKNMLSDTSNAQIEIQKIAAAPRYRSEPRTRDPKFMPKPPSSITSMRSNRLMPMATNLNSPNLSQYKSNIMNPKDHRELIMLEFNPTLDASGKHVPVELVPMTNYSKMSSKDARFRSTSLFDEENTNICD</sequence>
<accession>A0AAU9K696</accession>
<gene>
    <name evidence="2" type="ORF">BSTOLATCC_MIC56999</name>
</gene>
<dbReference type="InterPro" id="IPR011990">
    <property type="entry name" value="TPR-like_helical_dom_sf"/>
</dbReference>
<feature type="region of interest" description="Disordered" evidence="1">
    <location>
        <begin position="404"/>
        <end position="427"/>
    </location>
</feature>
<reference evidence="2" key="1">
    <citation type="submission" date="2021-09" db="EMBL/GenBank/DDBJ databases">
        <authorList>
            <consortium name="AG Swart"/>
            <person name="Singh M."/>
            <person name="Singh A."/>
            <person name="Seah K."/>
            <person name="Emmerich C."/>
        </authorList>
    </citation>
    <scope>NUCLEOTIDE SEQUENCE</scope>
    <source>
        <strain evidence="2">ATCC30299</strain>
    </source>
</reference>
<proteinExistence type="predicted"/>
<comment type="caution">
    <text evidence="2">The sequence shown here is derived from an EMBL/GenBank/DDBJ whole genome shotgun (WGS) entry which is preliminary data.</text>
</comment>
<keyword evidence="3" id="KW-1185">Reference proteome</keyword>
<name>A0AAU9K696_9CILI</name>
<feature type="region of interest" description="Disordered" evidence="1">
    <location>
        <begin position="299"/>
        <end position="329"/>
    </location>
</feature>
<feature type="compositionally biased region" description="Basic and acidic residues" evidence="1">
    <location>
        <begin position="405"/>
        <end position="416"/>
    </location>
</feature>
<dbReference type="AlphaFoldDB" id="A0AAU9K696"/>
<dbReference type="EMBL" id="CAJZBQ010000055">
    <property type="protein sequence ID" value="CAG9332707.1"/>
    <property type="molecule type" value="Genomic_DNA"/>
</dbReference>
<organism evidence="2 3">
    <name type="scientific">Blepharisma stoltei</name>
    <dbReference type="NCBI Taxonomy" id="1481888"/>
    <lineage>
        <taxon>Eukaryota</taxon>
        <taxon>Sar</taxon>
        <taxon>Alveolata</taxon>
        <taxon>Ciliophora</taxon>
        <taxon>Postciliodesmatophora</taxon>
        <taxon>Heterotrichea</taxon>
        <taxon>Heterotrichida</taxon>
        <taxon>Blepharismidae</taxon>
        <taxon>Blepharisma</taxon>
    </lineage>
</organism>
<evidence type="ECO:0000313" key="2">
    <source>
        <dbReference type="EMBL" id="CAG9332707.1"/>
    </source>
</evidence>